<dbReference type="InterPro" id="IPR036249">
    <property type="entry name" value="Thioredoxin-like_sf"/>
</dbReference>
<proteinExistence type="predicted"/>
<dbReference type="InterPro" id="IPR013766">
    <property type="entry name" value="Thioredoxin_domain"/>
</dbReference>
<accession>A0ABC9B693</accession>
<evidence type="ECO:0000313" key="3">
    <source>
        <dbReference type="Proteomes" id="UP001497457"/>
    </source>
</evidence>
<organism evidence="2 3">
    <name type="scientific">Urochloa decumbens</name>
    <dbReference type="NCBI Taxonomy" id="240449"/>
    <lineage>
        <taxon>Eukaryota</taxon>
        <taxon>Viridiplantae</taxon>
        <taxon>Streptophyta</taxon>
        <taxon>Embryophyta</taxon>
        <taxon>Tracheophyta</taxon>
        <taxon>Spermatophyta</taxon>
        <taxon>Magnoliopsida</taxon>
        <taxon>Liliopsida</taxon>
        <taxon>Poales</taxon>
        <taxon>Poaceae</taxon>
        <taxon>PACMAD clade</taxon>
        <taxon>Panicoideae</taxon>
        <taxon>Panicodae</taxon>
        <taxon>Paniceae</taxon>
        <taxon>Melinidinae</taxon>
        <taxon>Urochloa</taxon>
    </lineage>
</organism>
<dbReference type="Proteomes" id="UP001497457">
    <property type="component" value="Chromosome 24b"/>
</dbReference>
<sequence length="116" mass="12965">MAQSGKGPQEISSESELLTQTKNAGNKLLVYEFTSKDFASACDAMKGTFEELARKFSDRAEFFVLDRDKFKSKARKLKLEAYPTFVMFNGSENNVVGKVIGVKDEALKNTIEKLVI</sequence>
<dbReference type="PANTHER" id="PTHR10438:SF442">
    <property type="entry name" value="THIOREDOXIN H-TYPE 2"/>
    <property type="match status" value="1"/>
</dbReference>
<protein>
    <recommendedName>
        <fullName evidence="1">Thioredoxin domain-containing protein</fullName>
    </recommendedName>
</protein>
<dbReference type="AlphaFoldDB" id="A0ABC9B693"/>
<dbReference type="CDD" id="cd02947">
    <property type="entry name" value="TRX_family"/>
    <property type="match status" value="1"/>
</dbReference>
<dbReference type="InterPro" id="IPR050620">
    <property type="entry name" value="Thioredoxin_H-type-like"/>
</dbReference>
<feature type="domain" description="Thioredoxin" evidence="1">
    <location>
        <begin position="25"/>
        <end position="113"/>
    </location>
</feature>
<evidence type="ECO:0000259" key="1">
    <source>
        <dbReference type="Pfam" id="PF00085"/>
    </source>
</evidence>
<dbReference type="PANTHER" id="PTHR10438">
    <property type="entry name" value="THIOREDOXIN"/>
    <property type="match status" value="1"/>
</dbReference>
<dbReference type="SUPFAM" id="SSF52833">
    <property type="entry name" value="Thioredoxin-like"/>
    <property type="match status" value="1"/>
</dbReference>
<keyword evidence="3" id="KW-1185">Reference proteome</keyword>
<dbReference type="Gene3D" id="3.40.30.10">
    <property type="entry name" value="Glutaredoxin"/>
    <property type="match status" value="1"/>
</dbReference>
<reference evidence="3" key="1">
    <citation type="submission" date="2024-06" db="EMBL/GenBank/DDBJ databases">
        <authorList>
            <person name="Ryan C."/>
        </authorList>
    </citation>
    <scope>NUCLEOTIDE SEQUENCE [LARGE SCALE GENOMIC DNA]</scope>
</reference>
<evidence type="ECO:0000313" key="2">
    <source>
        <dbReference type="EMBL" id="CAL4995560.1"/>
    </source>
</evidence>
<dbReference type="Pfam" id="PF00085">
    <property type="entry name" value="Thioredoxin"/>
    <property type="match status" value="1"/>
</dbReference>
<name>A0ABC9B693_9POAL</name>
<dbReference type="EMBL" id="OZ075134">
    <property type="protein sequence ID" value="CAL4995560.1"/>
    <property type="molecule type" value="Genomic_DNA"/>
</dbReference>
<gene>
    <name evidence="2" type="ORF">URODEC1_LOCUS62411</name>
</gene>
<reference evidence="2 3" key="2">
    <citation type="submission" date="2024-10" db="EMBL/GenBank/DDBJ databases">
        <authorList>
            <person name="Ryan C."/>
        </authorList>
    </citation>
    <scope>NUCLEOTIDE SEQUENCE [LARGE SCALE GENOMIC DNA]</scope>
</reference>